<evidence type="ECO:0000313" key="4">
    <source>
        <dbReference type="Proteomes" id="UP001439008"/>
    </source>
</evidence>
<feature type="transmembrane region" description="Helical" evidence="2">
    <location>
        <begin position="272"/>
        <end position="288"/>
    </location>
</feature>
<name>A0ABV2AFL4_9EUKA</name>
<dbReference type="Gene3D" id="1.20.1250.20">
    <property type="entry name" value="MFS general substrate transporter like domains"/>
    <property type="match status" value="1"/>
</dbReference>
<sequence length="435" mass="49380">MVYIIVTRLKLSFENYGKINAIVWSVSAVFDPVIGLISDSVKKNWRRSGFVFVSAIVVPLSYGIFMTSKAINGHNNVVIYCIIVLLIFNLGKSFYKSPYSALASEMSDDKNIKWNFTMVRTVFTNGGCLVGNIYMNLVVGKNSDVEDKNAGIIIIGVYSAIFMFLCQIFCLILLKFPKYKPVEESTESVSRKPWKIWHIVTVYSHCAFIGLMLVNFLVQMSIQIINSNIKQYLDLSVKKSRYFNYCLITILSSVVLGTFLLHKLKDIIEMRWSFIFGLLLLIISFYLFDFWVTDSLAGDFALFSACILNGIGTSAGYYCIRCMLDQIIINDRKLGYERNAVLNGHQSSTTRIGYGAGTLIIGLYLKSFEPELLDPDLSAIDEAKLNEIGIRIKNVTTSFPMILLTLSVLLLLTYPLYEKKHLCKSTRPYDNQKFY</sequence>
<feature type="transmembrane region" description="Helical" evidence="2">
    <location>
        <begin position="77"/>
        <end position="95"/>
    </location>
</feature>
<evidence type="ECO:0000256" key="1">
    <source>
        <dbReference type="ARBA" id="ARBA00008335"/>
    </source>
</evidence>
<organism evidence="3 4">
    <name type="scientific">Bonamia ostreae</name>
    <dbReference type="NCBI Taxonomy" id="126728"/>
    <lineage>
        <taxon>Eukaryota</taxon>
        <taxon>Sar</taxon>
        <taxon>Rhizaria</taxon>
        <taxon>Endomyxa</taxon>
        <taxon>Ascetosporea</taxon>
        <taxon>Haplosporida</taxon>
        <taxon>Bonamia</taxon>
    </lineage>
</organism>
<feature type="transmembrane region" description="Helical" evidence="2">
    <location>
        <begin position="399"/>
        <end position="417"/>
    </location>
</feature>
<evidence type="ECO:0000256" key="2">
    <source>
        <dbReference type="SAM" id="Phobius"/>
    </source>
</evidence>
<feature type="transmembrane region" description="Helical" evidence="2">
    <location>
        <begin position="300"/>
        <end position="320"/>
    </location>
</feature>
<dbReference type="SUPFAM" id="SSF103473">
    <property type="entry name" value="MFS general substrate transporter"/>
    <property type="match status" value="1"/>
</dbReference>
<evidence type="ECO:0000313" key="3">
    <source>
        <dbReference type="EMBL" id="MES1918451.1"/>
    </source>
</evidence>
<keyword evidence="2" id="KW-0472">Membrane</keyword>
<gene>
    <name evidence="3" type="ORF">MHBO_000419</name>
</gene>
<dbReference type="PANTHER" id="PTHR11328">
    <property type="entry name" value="MAJOR FACILITATOR SUPERFAMILY DOMAIN-CONTAINING PROTEIN"/>
    <property type="match status" value="1"/>
</dbReference>
<comment type="similarity">
    <text evidence="1">Belongs to the major facilitator superfamily.</text>
</comment>
<accession>A0ABV2AFL4</accession>
<keyword evidence="2" id="KW-1133">Transmembrane helix</keyword>
<keyword evidence="2" id="KW-0812">Transmembrane</keyword>
<dbReference type="Pfam" id="PF13347">
    <property type="entry name" value="MFS_2"/>
    <property type="match status" value="1"/>
</dbReference>
<dbReference type="PANTHER" id="PTHR11328:SF28">
    <property type="entry name" value="MAJOR FACILITATOR SUPERFAMILY DOMAIN-CONTAINING PROTEIN 12"/>
    <property type="match status" value="1"/>
</dbReference>
<feature type="transmembrane region" description="Helical" evidence="2">
    <location>
        <begin position="49"/>
        <end position="71"/>
    </location>
</feature>
<feature type="transmembrane region" description="Helical" evidence="2">
    <location>
        <begin position="242"/>
        <end position="260"/>
    </location>
</feature>
<protein>
    <submittedName>
        <fullName evidence="3">Uncharacterized protein</fullName>
    </submittedName>
</protein>
<proteinExistence type="inferred from homology"/>
<feature type="transmembrane region" description="Helical" evidence="2">
    <location>
        <begin position="151"/>
        <end position="176"/>
    </location>
</feature>
<reference evidence="3 4" key="1">
    <citation type="journal article" date="2024" name="BMC Biol.">
        <title>Comparative genomics of Ascetosporea gives new insight into the evolutionary basis for animal parasitism in Rhizaria.</title>
        <authorList>
            <person name="Hiltunen Thoren M."/>
            <person name="Onut-Brannstrom I."/>
            <person name="Alfjorden A."/>
            <person name="Peckova H."/>
            <person name="Swords F."/>
            <person name="Hooper C."/>
            <person name="Holzer A.S."/>
            <person name="Bass D."/>
            <person name="Burki F."/>
        </authorList>
    </citation>
    <scope>NUCLEOTIDE SEQUENCE [LARGE SCALE GENOMIC DNA]</scope>
    <source>
        <strain evidence="3">20-A016</strain>
    </source>
</reference>
<feature type="transmembrane region" description="Helical" evidence="2">
    <location>
        <begin position="196"/>
        <end position="222"/>
    </location>
</feature>
<dbReference type="InterPro" id="IPR036259">
    <property type="entry name" value="MFS_trans_sf"/>
</dbReference>
<dbReference type="EMBL" id="JBDODL010000064">
    <property type="protein sequence ID" value="MES1918451.1"/>
    <property type="molecule type" value="Genomic_DNA"/>
</dbReference>
<dbReference type="InterPro" id="IPR039672">
    <property type="entry name" value="MFS_2"/>
</dbReference>
<feature type="transmembrane region" description="Helical" evidence="2">
    <location>
        <begin position="116"/>
        <end position="139"/>
    </location>
</feature>
<keyword evidence="4" id="KW-1185">Reference proteome</keyword>
<dbReference type="Proteomes" id="UP001439008">
    <property type="component" value="Unassembled WGS sequence"/>
</dbReference>
<comment type="caution">
    <text evidence="3">The sequence shown here is derived from an EMBL/GenBank/DDBJ whole genome shotgun (WGS) entry which is preliminary data.</text>
</comment>